<reference evidence="1 2" key="1">
    <citation type="submission" date="2020-08" db="EMBL/GenBank/DDBJ databases">
        <title>Genomic Encyclopedia of Type Strains, Phase IV (KMG-IV): sequencing the most valuable type-strain genomes for metagenomic binning, comparative biology and taxonomic classification.</title>
        <authorList>
            <person name="Goeker M."/>
        </authorList>
    </citation>
    <scope>NUCLEOTIDE SEQUENCE [LARGE SCALE GENOMIC DNA]</scope>
    <source>
        <strain evidence="1 2">DSM 23562</strain>
    </source>
</reference>
<protein>
    <submittedName>
        <fullName evidence="1">Uncharacterized protein</fullName>
    </submittedName>
</protein>
<gene>
    <name evidence="1" type="ORF">HNQ39_004090</name>
</gene>
<dbReference type="RefSeq" id="WP_184201002.1">
    <property type="nucleotide sequence ID" value="NZ_JACHGW010000004.1"/>
</dbReference>
<comment type="caution">
    <text evidence="1">The sequence shown here is derived from an EMBL/GenBank/DDBJ whole genome shotgun (WGS) entry which is preliminary data.</text>
</comment>
<dbReference type="EMBL" id="JACHGW010000004">
    <property type="protein sequence ID" value="MBB6052269.1"/>
    <property type="molecule type" value="Genomic_DNA"/>
</dbReference>
<keyword evidence="2" id="KW-1185">Reference proteome</keyword>
<accession>A0A7W9SU51</accession>
<name>A0A7W9SU51_ARMRO</name>
<organism evidence="1 2">
    <name type="scientific">Armatimonas rosea</name>
    <dbReference type="NCBI Taxonomy" id="685828"/>
    <lineage>
        <taxon>Bacteria</taxon>
        <taxon>Bacillati</taxon>
        <taxon>Armatimonadota</taxon>
        <taxon>Armatimonadia</taxon>
        <taxon>Armatimonadales</taxon>
        <taxon>Armatimonadaceae</taxon>
        <taxon>Armatimonas</taxon>
    </lineage>
</organism>
<sequence>MEVLHDSKLEALFAELYTVCAVEHFVFQDPPAYNPHRAVALASLYALKSKFATQTQLLWKMTIDQAEFDRSQGTYLSPRRFLGPEFDWKSKQFIPIKHRESTDNYLYVLRDPVHGSGASIALVERVCDVLFGEIASLEIYAWPTDCSNFFDFGKEWWGAFFWTVYSPTHNWYVGILASSTD</sequence>
<proteinExistence type="predicted"/>
<dbReference type="Proteomes" id="UP000520814">
    <property type="component" value="Unassembled WGS sequence"/>
</dbReference>
<evidence type="ECO:0000313" key="1">
    <source>
        <dbReference type="EMBL" id="MBB6052269.1"/>
    </source>
</evidence>
<dbReference type="AlphaFoldDB" id="A0A7W9SU51"/>
<evidence type="ECO:0000313" key="2">
    <source>
        <dbReference type="Proteomes" id="UP000520814"/>
    </source>
</evidence>